<evidence type="ECO:0000256" key="5">
    <source>
        <dbReference type="ARBA" id="ARBA00022723"/>
    </source>
</evidence>
<keyword evidence="5" id="KW-0479">Metal-binding</keyword>
<dbReference type="SMART" id="SM00090">
    <property type="entry name" value="RIO"/>
    <property type="match status" value="1"/>
</dbReference>
<feature type="compositionally biased region" description="Basic and acidic residues" evidence="12">
    <location>
        <begin position="47"/>
        <end position="60"/>
    </location>
</feature>
<dbReference type="InterPro" id="IPR051272">
    <property type="entry name" value="RIO-type_Ser/Thr_kinase"/>
</dbReference>
<proteinExistence type="inferred from homology"/>
<keyword evidence="4" id="KW-0808">Transferase</keyword>
<keyword evidence="9" id="KW-0460">Magnesium</keyword>
<comment type="catalytic activity">
    <reaction evidence="11">
        <text>L-seryl-[protein] + ATP = O-phospho-L-seryl-[protein] + ADP + H(+)</text>
        <dbReference type="Rhea" id="RHEA:17989"/>
        <dbReference type="Rhea" id="RHEA-COMP:9863"/>
        <dbReference type="Rhea" id="RHEA-COMP:11604"/>
        <dbReference type="ChEBI" id="CHEBI:15378"/>
        <dbReference type="ChEBI" id="CHEBI:29999"/>
        <dbReference type="ChEBI" id="CHEBI:30616"/>
        <dbReference type="ChEBI" id="CHEBI:83421"/>
        <dbReference type="ChEBI" id="CHEBI:456216"/>
        <dbReference type="EC" id="2.7.11.1"/>
    </reaction>
</comment>
<keyword evidence="15" id="KW-1185">Reference proteome</keyword>
<dbReference type="InterPro" id="IPR018934">
    <property type="entry name" value="RIO_dom"/>
</dbReference>
<protein>
    <recommendedName>
        <fullName evidence="2">non-specific serine/threonine protein kinase</fullName>
        <ecNumber evidence="2">2.7.11.1</ecNumber>
    </recommendedName>
</protein>
<evidence type="ECO:0000256" key="11">
    <source>
        <dbReference type="ARBA" id="ARBA00048679"/>
    </source>
</evidence>
<sequence length="337" mass="37966">MVRGRAFARAAPATERSATCRRLSGAWPQHPSPSRIPGAALSLQHPHHPERPQHPAEPEVRLDPAFVTDWRVYDDLDDGQRWSTWHDVEPLSRGPEPRPDWVVTSRGAVDTDLGVLKTGKEADVFLLERADPHEPERAVVMAAKRYRSTEHRTFHRAAAYTEGRSMKRSRDERAVKRRSTFGRQVAAAEWAVSEWDALKRLWTIGLPVPYPVQVDGTELLMEWVRVDGEDGPETAPRLAQTRPGPTQLASWFEQLRDVLVTMARHGLVHGDLSAYNVLVAGDRLVVIDLPQVVDLVGNLNGPDFLLRDCSNVCRWFRARGLEVDEQALFADLLAHAF</sequence>
<evidence type="ECO:0000313" key="15">
    <source>
        <dbReference type="Proteomes" id="UP000604001"/>
    </source>
</evidence>
<evidence type="ECO:0000256" key="7">
    <source>
        <dbReference type="ARBA" id="ARBA00022777"/>
    </source>
</evidence>
<dbReference type="InterPro" id="IPR011009">
    <property type="entry name" value="Kinase-like_dom_sf"/>
</dbReference>
<dbReference type="GO" id="GO:0004674">
    <property type="term" value="F:protein serine/threonine kinase activity"/>
    <property type="evidence" value="ECO:0007669"/>
    <property type="project" value="UniProtKB-KW"/>
</dbReference>
<name>A0ABR6UCQ0_9ACTN</name>
<comment type="catalytic activity">
    <reaction evidence="10">
        <text>L-threonyl-[protein] + ATP = O-phospho-L-threonyl-[protein] + ADP + H(+)</text>
        <dbReference type="Rhea" id="RHEA:46608"/>
        <dbReference type="Rhea" id="RHEA-COMP:11060"/>
        <dbReference type="Rhea" id="RHEA-COMP:11605"/>
        <dbReference type="ChEBI" id="CHEBI:15378"/>
        <dbReference type="ChEBI" id="CHEBI:30013"/>
        <dbReference type="ChEBI" id="CHEBI:30616"/>
        <dbReference type="ChEBI" id="CHEBI:61977"/>
        <dbReference type="ChEBI" id="CHEBI:456216"/>
        <dbReference type="EC" id="2.7.11.1"/>
    </reaction>
</comment>
<evidence type="ECO:0000256" key="9">
    <source>
        <dbReference type="ARBA" id="ARBA00022842"/>
    </source>
</evidence>
<gene>
    <name evidence="14" type="ORF">H7344_17610</name>
</gene>
<keyword evidence="8" id="KW-0067">ATP-binding</keyword>
<accession>A0ABR6UCQ0</accession>
<evidence type="ECO:0000256" key="10">
    <source>
        <dbReference type="ARBA" id="ARBA00047899"/>
    </source>
</evidence>
<reference evidence="14 15" key="1">
    <citation type="submission" date="2020-08" db="EMBL/GenBank/DDBJ databases">
        <title>novel species in genus Nocardioides.</title>
        <authorList>
            <person name="Zhang G."/>
        </authorList>
    </citation>
    <scope>NUCLEOTIDE SEQUENCE [LARGE SCALE GENOMIC DNA]</scope>
    <source>
        <strain evidence="14 15">SC8A-24</strain>
    </source>
</reference>
<evidence type="ECO:0000256" key="12">
    <source>
        <dbReference type="SAM" id="MobiDB-lite"/>
    </source>
</evidence>
<dbReference type="Gene3D" id="3.30.200.20">
    <property type="entry name" value="Phosphorylase Kinase, domain 1"/>
    <property type="match status" value="1"/>
</dbReference>
<keyword evidence="3 14" id="KW-0723">Serine/threonine-protein kinase</keyword>
<feature type="domain" description="RIO kinase" evidence="13">
    <location>
        <begin position="87"/>
        <end position="334"/>
    </location>
</feature>
<dbReference type="InterPro" id="IPR008266">
    <property type="entry name" value="Tyr_kinase_AS"/>
</dbReference>
<comment type="similarity">
    <text evidence="1">Belongs to the protein kinase superfamily. RIO-type Ser/Thr kinase family.</text>
</comment>
<comment type="caution">
    <text evidence="14">The sequence shown here is derived from an EMBL/GenBank/DDBJ whole genome shotgun (WGS) entry which is preliminary data.</text>
</comment>
<evidence type="ECO:0000259" key="13">
    <source>
        <dbReference type="SMART" id="SM00090"/>
    </source>
</evidence>
<evidence type="ECO:0000256" key="2">
    <source>
        <dbReference type="ARBA" id="ARBA00012513"/>
    </source>
</evidence>
<evidence type="ECO:0000256" key="4">
    <source>
        <dbReference type="ARBA" id="ARBA00022679"/>
    </source>
</evidence>
<dbReference type="PANTHER" id="PTHR45723">
    <property type="entry name" value="SERINE/THREONINE-PROTEIN KINASE RIO1"/>
    <property type="match status" value="1"/>
</dbReference>
<feature type="region of interest" description="Disordered" evidence="12">
    <location>
        <begin position="24"/>
        <end position="60"/>
    </location>
</feature>
<dbReference type="EC" id="2.7.11.1" evidence="2"/>
<dbReference type="SUPFAM" id="SSF56112">
    <property type="entry name" value="Protein kinase-like (PK-like)"/>
    <property type="match status" value="1"/>
</dbReference>
<dbReference type="Pfam" id="PF01163">
    <property type="entry name" value="RIO1"/>
    <property type="match status" value="1"/>
</dbReference>
<keyword evidence="6" id="KW-0547">Nucleotide-binding</keyword>
<dbReference type="Proteomes" id="UP000604001">
    <property type="component" value="Unassembled WGS sequence"/>
</dbReference>
<evidence type="ECO:0000256" key="3">
    <source>
        <dbReference type="ARBA" id="ARBA00022527"/>
    </source>
</evidence>
<keyword evidence="7 14" id="KW-0418">Kinase</keyword>
<evidence type="ECO:0000256" key="8">
    <source>
        <dbReference type="ARBA" id="ARBA00022840"/>
    </source>
</evidence>
<evidence type="ECO:0000313" key="14">
    <source>
        <dbReference type="EMBL" id="MBC2962113.1"/>
    </source>
</evidence>
<organism evidence="14 15">
    <name type="scientific">Nocardioides deserti</name>
    <dbReference type="NCBI Taxonomy" id="1588644"/>
    <lineage>
        <taxon>Bacteria</taxon>
        <taxon>Bacillati</taxon>
        <taxon>Actinomycetota</taxon>
        <taxon>Actinomycetes</taxon>
        <taxon>Propionibacteriales</taxon>
        <taxon>Nocardioidaceae</taxon>
        <taxon>Nocardioides</taxon>
    </lineage>
</organism>
<dbReference type="Gene3D" id="1.10.510.10">
    <property type="entry name" value="Transferase(Phosphotransferase) domain 1"/>
    <property type="match status" value="1"/>
</dbReference>
<evidence type="ECO:0000256" key="6">
    <source>
        <dbReference type="ARBA" id="ARBA00022741"/>
    </source>
</evidence>
<dbReference type="EMBL" id="JACMYC010000016">
    <property type="protein sequence ID" value="MBC2962113.1"/>
    <property type="molecule type" value="Genomic_DNA"/>
</dbReference>
<dbReference type="PROSITE" id="PS00109">
    <property type="entry name" value="PROTEIN_KINASE_TYR"/>
    <property type="match status" value="1"/>
</dbReference>
<evidence type="ECO:0000256" key="1">
    <source>
        <dbReference type="ARBA" id="ARBA00009196"/>
    </source>
</evidence>
<dbReference type="InterPro" id="IPR000687">
    <property type="entry name" value="RIO_kinase"/>
</dbReference>